<sequence length="206" mass="23062">MNDALIAAVSAIGGATVAASATVIVALYQRLSQLRSEHQLRAFEQHLADYERIFVTARSVQDALHDYIAIESKVVDRSDPFLRQILSILSTAAHDFNTAVDWRHNPAMVYLDVRSENLCLHARTLLISWLSVQRISTGDVAFVRRGNDVRRILASEVRGLTVGAYDELIVESRRTVESHPSDRRLGAQIDKALTRVILDLKKILAY</sequence>
<name>A0A4R7ZDM3_9ACTN</name>
<accession>A0A4R7ZDM3</accession>
<reference evidence="1 2" key="1">
    <citation type="submission" date="2019-03" db="EMBL/GenBank/DDBJ databases">
        <title>Genomic Encyclopedia of Type Strains, Phase III (KMG-III): the genomes of soil and plant-associated and newly described type strains.</title>
        <authorList>
            <person name="Whitman W."/>
        </authorList>
    </citation>
    <scope>NUCLEOTIDE SEQUENCE [LARGE SCALE GENOMIC DNA]</scope>
    <source>
        <strain evidence="1 2">VKM Ac-2570</strain>
    </source>
</reference>
<protein>
    <submittedName>
        <fullName evidence="1">Uncharacterized protein</fullName>
    </submittedName>
</protein>
<evidence type="ECO:0000313" key="1">
    <source>
        <dbReference type="EMBL" id="TDW14228.1"/>
    </source>
</evidence>
<comment type="caution">
    <text evidence="1">The sequence shown here is derived from an EMBL/GenBank/DDBJ whole genome shotgun (WGS) entry which is preliminary data.</text>
</comment>
<keyword evidence="2" id="KW-1185">Reference proteome</keyword>
<dbReference type="Proteomes" id="UP000295447">
    <property type="component" value="Unassembled WGS sequence"/>
</dbReference>
<dbReference type="EMBL" id="SODF01000004">
    <property type="protein sequence ID" value="TDW14228.1"/>
    <property type="molecule type" value="Genomic_DNA"/>
</dbReference>
<proteinExistence type="predicted"/>
<gene>
    <name evidence="1" type="ORF">EV650_7812</name>
</gene>
<evidence type="ECO:0000313" key="2">
    <source>
        <dbReference type="Proteomes" id="UP000295447"/>
    </source>
</evidence>
<organism evidence="1 2">
    <name type="scientific">Kribbella kalugense</name>
    <dbReference type="NCBI Taxonomy" id="2512221"/>
    <lineage>
        <taxon>Bacteria</taxon>
        <taxon>Bacillati</taxon>
        <taxon>Actinomycetota</taxon>
        <taxon>Actinomycetes</taxon>
        <taxon>Propionibacteriales</taxon>
        <taxon>Kribbellaceae</taxon>
        <taxon>Kribbella</taxon>
    </lineage>
</organism>
<dbReference type="AlphaFoldDB" id="A0A4R7ZDM3"/>